<dbReference type="RefSeq" id="WP_236782406.1">
    <property type="nucleotide sequence ID" value="NZ_CP014223.1"/>
</dbReference>
<evidence type="ECO:0000313" key="5">
    <source>
        <dbReference type="Proteomes" id="UP000184204"/>
    </source>
</evidence>
<dbReference type="Proteomes" id="UP000068026">
    <property type="component" value="Chromosome"/>
</dbReference>
<evidence type="ECO:0000313" key="3">
    <source>
        <dbReference type="EMBL" id="SHE62106.1"/>
    </source>
</evidence>
<accession>A0A0X1U7Y4</accession>
<evidence type="ECO:0000313" key="2">
    <source>
        <dbReference type="EMBL" id="AMJ41044.1"/>
    </source>
</evidence>
<dbReference type="PANTHER" id="PTHR19328:SF13">
    <property type="entry name" value="HIPL1 PROTEIN"/>
    <property type="match status" value="1"/>
</dbReference>
<reference evidence="4" key="2">
    <citation type="submission" date="2016-01" db="EMBL/GenBank/DDBJ databases">
        <authorList>
            <person name="Poehlein A."/>
            <person name="Schlien K."/>
            <person name="Gottschalk G."/>
            <person name="Buckel W."/>
            <person name="Daniel R."/>
        </authorList>
    </citation>
    <scope>NUCLEOTIDE SEQUENCE [LARGE SCALE GENOMIC DNA]</scope>
    <source>
        <strain evidence="4">X2</strain>
    </source>
</reference>
<dbReference type="Gene3D" id="2.120.10.30">
    <property type="entry name" value="TolB, C-terminal domain"/>
    <property type="match status" value="1"/>
</dbReference>
<keyword evidence="2" id="KW-0560">Oxidoreductase</keyword>
<keyword evidence="4" id="KW-1185">Reference proteome</keyword>
<reference evidence="2 4" key="1">
    <citation type="journal article" date="2016" name="Genome Announc.">
        <title>Complete Genome Sequence of the Amino Acid-Fermenting Clostridium propionicum X2 (DSM 1682).</title>
        <authorList>
            <person name="Poehlein A."/>
            <person name="Schlien K."/>
            <person name="Chowdhury N.P."/>
            <person name="Gottschalk G."/>
            <person name="Buckel W."/>
            <person name="Daniel R."/>
        </authorList>
    </citation>
    <scope>NUCLEOTIDE SEQUENCE [LARGE SCALE GENOMIC DNA]</scope>
    <source>
        <strain evidence="2 4">X2</strain>
    </source>
</reference>
<evidence type="ECO:0000259" key="1">
    <source>
        <dbReference type="Pfam" id="PF07995"/>
    </source>
</evidence>
<feature type="domain" description="Glucose/Sorbosone dehydrogenase" evidence="1">
    <location>
        <begin position="16"/>
        <end position="323"/>
    </location>
</feature>
<reference evidence="3" key="3">
    <citation type="submission" date="2016-11" db="EMBL/GenBank/DDBJ databases">
        <authorList>
            <person name="Varghese N."/>
            <person name="Submissions S."/>
        </authorList>
    </citation>
    <scope>NUCLEOTIDE SEQUENCE</scope>
    <source>
        <strain evidence="3">DSM 1682</strain>
    </source>
</reference>
<dbReference type="AlphaFoldDB" id="A0A0X1U7Y4"/>
<dbReference type="EMBL" id="CP014223">
    <property type="protein sequence ID" value="AMJ41044.1"/>
    <property type="molecule type" value="Genomic_DNA"/>
</dbReference>
<protein>
    <submittedName>
        <fullName evidence="3">Glucose/arabinose dehydrogenase, beta-propeller fold</fullName>
    </submittedName>
    <submittedName>
        <fullName evidence="2">Quinoprotein glucose dehydrogenase B</fullName>
        <ecNumber evidence="2">1.1.5.2</ecNumber>
    </submittedName>
</protein>
<reference evidence="5" key="4">
    <citation type="submission" date="2016-11" db="EMBL/GenBank/DDBJ databases">
        <authorList>
            <person name="Jaros S."/>
            <person name="Januszkiewicz K."/>
            <person name="Wedrychowicz H."/>
        </authorList>
    </citation>
    <scope>NUCLEOTIDE SEQUENCE [LARGE SCALE GENOMIC DNA]</scope>
    <source>
        <strain evidence="5">DSM 1682</strain>
    </source>
</reference>
<dbReference type="InterPro" id="IPR011041">
    <property type="entry name" value="Quinoprot_gluc/sorb_DH_b-prop"/>
</dbReference>
<dbReference type="Proteomes" id="UP000184204">
    <property type="component" value="Unassembled WGS sequence"/>
</dbReference>
<dbReference type="PANTHER" id="PTHR19328">
    <property type="entry name" value="HEDGEHOG-INTERACTING PROTEIN"/>
    <property type="match status" value="1"/>
</dbReference>
<dbReference type="InterPro" id="IPR012938">
    <property type="entry name" value="Glc/Sorbosone_DH"/>
</dbReference>
<evidence type="ECO:0000313" key="4">
    <source>
        <dbReference type="Proteomes" id="UP000068026"/>
    </source>
</evidence>
<proteinExistence type="predicted"/>
<name>A0A0X1U7Y4_ANAPI</name>
<gene>
    <name evidence="2" type="primary">gdhB</name>
    <name evidence="2" type="ORF">CPRO_14510</name>
    <name evidence="3" type="ORF">SAMN02745151_01262</name>
</gene>
<dbReference type="SUPFAM" id="SSF50952">
    <property type="entry name" value="Soluble quinoprotein glucose dehydrogenase"/>
    <property type="match status" value="1"/>
</dbReference>
<dbReference type="Pfam" id="PF07995">
    <property type="entry name" value="GSDH"/>
    <property type="match status" value="1"/>
</dbReference>
<dbReference type="KEGG" id="cpro:CPRO_14510"/>
<dbReference type="GO" id="GO:0008876">
    <property type="term" value="F:quinoprotein glucose dehydrogenase activity"/>
    <property type="evidence" value="ECO:0007669"/>
    <property type="project" value="UniProtKB-EC"/>
</dbReference>
<sequence length="340" mass="37241">MVNKEPNQVQSIIEYLNIPWAIDISEDGKIFFTERDGKLRVITDGTLNPVPVYTFVLPFISSGEGGLMGIALDKDFLTNGYIYLMYTYGEKGTFYNRVVRMRIVGDTAFKEEILLDRIPGGRIHNGGRIKIGPDGYLYIATGDGGVRDLAQDVNSLAGKILRIGTDGSIPPDNPFPGSPVYALGLRNPQGLAWNDKNMLYATDHGETNHDEINLIVHGGNYGWPLVIGDEELLGFDFIQPILQSGDETWAPGGAAFISSGPRKGQLLVSMLRGNGLLAITFDETGTQVVDVEPLLLDTYGRLREVYQASDGSIYLTTSNKDGRGIIHFGDDKILQIAPEI</sequence>
<dbReference type="InterPro" id="IPR011042">
    <property type="entry name" value="6-blade_b-propeller_TolB-like"/>
</dbReference>
<dbReference type="EMBL" id="FQUA01000004">
    <property type="protein sequence ID" value="SHE62106.1"/>
    <property type="molecule type" value="Genomic_DNA"/>
</dbReference>
<dbReference type="EC" id="1.1.5.2" evidence="2"/>
<organism evidence="3 5">
    <name type="scientific">Anaerotignum propionicum DSM 1682</name>
    <dbReference type="NCBI Taxonomy" id="991789"/>
    <lineage>
        <taxon>Bacteria</taxon>
        <taxon>Bacillati</taxon>
        <taxon>Bacillota</taxon>
        <taxon>Clostridia</taxon>
        <taxon>Lachnospirales</taxon>
        <taxon>Anaerotignaceae</taxon>
        <taxon>Anaerotignum</taxon>
    </lineage>
</organism>